<sequence length="223" mass="23367">MTEYRGLGFDPVPGDAGAVASAGERCRHAVEVPAPPAGWEGAAAEAFAARLAGMRDDLETARRTLGAAADVLDEWAGTVLANQRRAEDLDRRARELRRAIEDADNDVVLASFRGGPAHGAASARLEELRRELDDVLAAARDLEADHHSAARRVAERLRRLVTGGVEAAGDVPSREELFGGVVRALNSYSALGSELAGMLFTSPRTSGTPGGGAAAFVSALGER</sequence>
<accession>A0A1H0RQN6</accession>
<keyword evidence="3" id="KW-1185">Reference proteome</keyword>
<evidence type="ECO:0000313" key="3">
    <source>
        <dbReference type="Proteomes" id="UP000199691"/>
    </source>
</evidence>
<evidence type="ECO:0000256" key="1">
    <source>
        <dbReference type="SAM" id="Coils"/>
    </source>
</evidence>
<dbReference type="Proteomes" id="UP000199691">
    <property type="component" value="Unassembled WGS sequence"/>
</dbReference>
<dbReference type="OrthoDB" id="3628080at2"/>
<proteinExistence type="predicted"/>
<dbReference type="STRING" id="641025.SAMN05421507_10733"/>
<organism evidence="2 3">
    <name type="scientific">Lentzea jiangxiensis</name>
    <dbReference type="NCBI Taxonomy" id="641025"/>
    <lineage>
        <taxon>Bacteria</taxon>
        <taxon>Bacillati</taxon>
        <taxon>Actinomycetota</taxon>
        <taxon>Actinomycetes</taxon>
        <taxon>Pseudonocardiales</taxon>
        <taxon>Pseudonocardiaceae</taxon>
        <taxon>Lentzea</taxon>
    </lineage>
</organism>
<evidence type="ECO:0000313" key="2">
    <source>
        <dbReference type="EMBL" id="SDP31715.1"/>
    </source>
</evidence>
<reference evidence="3" key="1">
    <citation type="submission" date="2016-10" db="EMBL/GenBank/DDBJ databases">
        <authorList>
            <person name="Varghese N."/>
            <person name="Submissions S."/>
        </authorList>
    </citation>
    <scope>NUCLEOTIDE SEQUENCE [LARGE SCALE GENOMIC DNA]</scope>
    <source>
        <strain evidence="3">CGMCC 4.6609</strain>
    </source>
</reference>
<dbReference type="InterPro" id="IPR036689">
    <property type="entry name" value="ESAT-6-like_sf"/>
</dbReference>
<dbReference type="AlphaFoldDB" id="A0A1H0RQN6"/>
<keyword evidence="1" id="KW-0175">Coiled coil</keyword>
<dbReference type="SUPFAM" id="SSF140453">
    <property type="entry name" value="EsxAB dimer-like"/>
    <property type="match status" value="1"/>
</dbReference>
<name>A0A1H0RQN6_9PSEU</name>
<dbReference type="RefSeq" id="WP_090098781.1">
    <property type="nucleotide sequence ID" value="NZ_FNIX01000007.1"/>
</dbReference>
<feature type="coiled-coil region" evidence="1">
    <location>
        <begin position="79"/>
        <end position="145"/>
    </location>
</feature>
<dbReference type="EMBL" id="FNIX01000007">
    <property type="protein sequence ID" value="SDP31715.1"/>
    <property type="molecule type" value="Genomic_DNA"/>
</dbReference>
<gene>
    <name evidence="2" type="ORF">SAMN05421507_10733</name>
</gene>
<protein>
    <submittedName>
        <fullName evidence="2">Uncharacterized protein</fullName>
    </submittedName>
</protein>